<sequence length="77" mass="8527">MARADLPRIRLHDLRHTYATLALEAGIHPRVVQEQLGHSNVSVTLGIYSHVDVKMHTSASDLMAAQRRAARVEDGQS</sequence>
<protein>
    <submittedName>
        <fullName evidence="3">Integrase</fullName>
    </submittedName>
</protein>
<dbReference type="EMBL" id="JAFBBZ010000001">
    <property type="protein sequence ID" value="MBM7508710.1"/>
    <property type="molecule type" value="Genomic_DNA"/>
</dbReference>
<dbReference type="PROSITE" id="PS51898">
    <property type="entry name" value="TYR_RECOMBINASE"/>
    <property type="match status" value="1"/>
</dbReference>
<dbReference type="SUPFAM" id="SSF56349">
    <property type="entry name" value="DNA breaking-rejoining enzymes"/>
    <property type="match status" value="1"/>
</dbReference>
<dbReference type="InterPro" id="IPR002104">
    <property type="entry name" value="Integrase_catalytic"/>
</dbReference>
<dbReference type="Pfam" id="PF00589">
    <property type="entry name" value="Phage_integrase"/>
    <property type="match status" value="1"/>
</dbReference>
<dbReference type="Proteomes" id="UP000732378">
    <property type="component" value="Unassembled WGS sequence"/>
</dbReference>
<evidence type="ECO:0000256" key="1">
    <source>
        <dbReference type="ARBA" id="ARBA00023172"/>
    </source>
</evidence>
<dbReference type="Gene3D" id="1.10.443.10">
    <property type="entry name" value="Intergrase catalytic core"/>
    <property type="match status" value="1"/>
</dbReference>
<reference evidence="3 4" key="1">
    <citation type="submission" date="2021-01" db="EMBL/GenBank/DDBJ databases">
        <title>Sequencing the genomes of 1000 actinobacteria strains.</title>
        <authorList>
            <person name="Klenk H.-P."/>
        </authorList>
    </citation>
    <scope>NUCLEOTIDE SEQUENCE [LARGE SCALE GENOMIC DNA]</scope>
    <source>
        <strain evidence="3 4">DSM 18239</strain>
    </source>
</reference>
<keyword evidence="1" id="KW-0233">DNA recombination</keyword>
<accession>A0ABS2MC36</accession>
<gene>
    <name evidence="3" type="ORF">JOE61_002524</name>
</gene>
<dbReference type="InterPro" id="IPR013762">
    <property type="entry name" value="Integrase-like_cat_sf"/>
</dbReference>
<evidence type="ECO:0000313" key="3">
    <source>
        <dbReference type="EMBL" id="MBM7508710.1"/>
    </source>
</evidence>
<comment type="caution">
    <text evidence="3">The sequence shown here is derived from an EMBL/GenBank/DDBJ whole genome shotgun (WGS) entry which is preliminary data.</text>
</comment>
<organism evidence="3 4">
    <name type="scientific">Nocardioides salarius</name>
    <dbReference type="NCBI Taxonomy" id="374513"/>
    <lineage>
        <taxon>Bacteria</taxon>
        <taxon>Bacillati</taxon>
        <taxon>Actinomycetota</taxon>
        <taxon>Actinomycetes</taxon>
        <taxon>Propionibacteriales</taxon>
        <taxon>Nocardioidaceae</taxon>
        <taxon>Nocardioides</taxon>
    </lineage>
</organism>
<proteinExistence type="predicted"/>
<name>A0ABS2MC36_9ACTN</name>
<feature type="domain" description="Tyr recombinase" evidence="2">
    <location>
        <begin position="1"/>
        <end position="61"/>
    </location>
</feature>
<evidence type="ECO:0000313" key="4">
    <source>
        <dbReference type="Proteomes" id="UP000732378"/>
    </source>
</evidence>
<dbReference type="InterPro" id="IPR011010">
    <property type="entry name" value="DNA_brk_join_enz"/>
</dbReference>
<evidence type="ECO:0000259" key="2">
    <source>
        <dbReference type="PROSITE" id="PS51898"/>
    </source>
</evidence>
<keyword evidence="4" id="KW-1185">Reference proteome</keyword>